<dbReference type="Pfam" id="PF00593">
    <property type="entry name" value="TonB_dep_Rec_b-barrel"/>
    <property type="match status" value="1"/>
</dbReference>
<evidence type="ECO:0000313" key="15">
    <source>
        <dbReference type="Proteomes" id="UP000753961"/>
    </source>
</evidence>
<evidence type="ECO:0000256" key="7">
    <source>
        <dbReference type="ARBA" id="ARBA00023136"/>
    </source>
</evidence>
<dbReference type="Gene3D" id="2.170.130.10">
    <property type="entry name" value="TonB-dependent receptor, plug domain"/>
    <property type="match status" value="1"/>
</dbReference>
<evidence type="ECO:0000256" key="9">
    <source>
        <dbReference type="ARBA" id="ARBA00023237"/>
    </source>
</evidence>
<evidence type="ECO:0000256" key="3">
    <source>
        <dbReference type="ARBA" id="ARBA00022452"/>
    </source>
</evidence>
<evidence type="ECO:0000256" key="2">
    <source>
        <dbReference type="ARBA" id="ARBA00022448"/>
    </source>
</evidence>
<keyword evidence="9 10" id="KW-0998">Cell outer membrane</keyword>
<dbReference type="SUPFAM" id="SSF56935">
    <property type="entry name" value="Porins"/>
    <property type="match status" value="1"/>
</dbReference>
<dbReference type="SUPFAM" id="SSF49464">
    <property type="entry name" value="Carboxypeptidase regulatory domain-like"/>
    <property type="match status" value="1"/>
</dbReference>
<evidence type="ECO:0000256" key="5">
    <source>
        <dbReference type="ARBA" id="ARBA00022729"/>
    </source>
</evidence>
<keyword evidence="4 10" id="KW-0812">Transmembrane</keyword>
<protein>
    <submittedName>
        <fullName evidence="14">TonB-dependent receptor</fullName>
    </submittedName>
</protein>
<evidence type="ECO:0000259" key="12">
    <source>
        <dbReference type="Pfam" id="PF00593"/>
    </source>
</evidence>
<comment type="similarity">
    <text evidence="10 11">Belongs to the TonB-dependent receptor family.</text>
</comment>
<evidence type="ECO:0000256" key="8">
    <source>
        <dbReference type="ARBA" id="ARBA00023170"/>
    </source>
</evidence>
<keyword evidence="3 10" id="KW-1134">Transmembrane beta strand</keyword>
<dbReference type="GO" id="GO:0044718">
    <property type="term" value="P:siderophore transmembrane transport"/>
    <property type="evidence" value="ECO:0007669"/>
    <property type="project" value="TreeGrafter"/>
</dbReference>
<gene>
    <name evidence="14" type="ORF">KUV50_18545</name>
</gene>
<dbReference type="Proteomes" id="UP000753961">
    <property type="component" value="Unassembled WGS sequence"/>
</dbReference>
<evidence type="ECO:0000256" key="6">
    <source>
        <dbReference type="ARBA" id="ARBA00023077"/>
    </source>
</evidence>
<dbReference type="InterPro" id="IPR012910">
    <property type="entry name" value="Plug_dom"/>
</dbReference>
<evidence type="ECO:0000256" key="10">
    <source>
        <dbReference type="PROSITE-ProRule" id="PRU01360"/>
    </source>
</evidence>
<dbReference type="GO" id="GO:0015344">
    <property type="term" value="F:siderophore uptake transmembrane transporter activity"/>
    <property type="evidence" value="ECO:0007669"/>
    <property type="project" value="TreeGrafter"/>
</dbReference>
<keyword evidence="2 10" id="KW-0813">Transport</keyword>
<dbReference type="Pfam" id="PF07715">
    <property type="entry name" value="Plug"/>
    <property type="match status" value="1"/>
</dbReference>
<keyword evidence="7 10" id="KW-0472">Membrane</keyword>
<dbReference type="PANTHER" id="PTHR30069:SF29">
    <property type="entry name" value="HEMOGLOBIN AND HEMOGLOBIN-HAPTOGLOBIN-BINDING PROTEIN 1-RELATED"/>
    <property type="match status" value="1"/>
</dbReference>
<keyword evidence="5" id="KW-0732">Signal</keyword>
<dbReference type="Gene3D" id="2.40.170.20">
    <property type="entry name" value="TonB-dependent receptor, beta-barrel domain"/>
    <property type="match status" value="1"/>
</dbReference>
<keyword evidence="15" id="KW-1185">Reference proteome</keyword>
<accession>A0A953HQ60</accession>
<dbReference type="PROSITE" id="PS52016">
    <property type="entry name" value="TONB_DEPENDENT_REC_3"/>
    <property type="match status" value="1"/>
</dbReference>
<dbReference type="InterPro" id="IPR039426">
    <property type="entry name" value="TonB-dep_rcpt-like"/>
</dbReference>
<evidence type="ECO:0000256" key="11">
    <source>
        <dbReference type="RuleBase" id="RU003357"/>
    </source>
</evidence>
<evidence type="ECO:0000256" key="1">
    <source>
        <dbReference type="ARBA" id="ARBA00004571"/>
    </source>
</evidence>
<feature type="domain" description="TonB-dependent receptor plug" evidence="13">
    <location>
        <begin position="121"/>
        <end position="221"/>
    </location>
</feature>
<organism evidence="14 15">
    <name type="scientific">Membranihabitans marinus</name>
    <dbReference type="NCBI Taxonomy" id="1227546"/>
    <lineage>
        <taxon>Bacteria</taxon>
        <taxon>Pseudomonadati</taxon>
        <taxon>Bacteroidota</taxon>
        <taxon>Saprospiria</taxon>
        <taxon>Saprospirales</taxon>
        <taxon>Saprospiraceae</taxon>
        <taxon>Membranihabitans</taxon>
    </lineage>
</organism>
<feature type="domain" description="TonB-dependent receptor-like beta-barrel" evidence="12">
    <location>
        <begin position="251"/>
        <end position="761"/>
    </location>
</feature>
<comment type="caution">
    <text evidence="14">The sequence shown here is derived from an EMBL/GenBank/DDBJ whole genome shotgun (WGS) entry which is preliminary data.</text>
</comment>
<dbReference type="InterPro" id="IPR008969">
    <property type="entry name" value="CarboxyPept-like_regulatory"/>
</dbReference>
<keyword evidence="8 14" id="KW-0675">Receptor</keyword>
<dbReference type="GO" id="GO:0009279">
    <property type="term" value="C:cell outer membrane"/>
    <property type="evidence" value="ECO:0007669"/>
    <property type="project" value="UniProtKB-SubCell"/>
</dbReference>
<dbReference type="InterPro" id="IPR037066">
    <property type="entry name" value="Plug_dom_sf"/>
</dbReference>
<dbReference type="InterPro" id="IPR000531">
    <property type="entry name" value="Beta-barrel_TonB"/>
</dbReference>
<dbReference type="Gene3D" id="2.60.40.1120">
    <property type="entry name" value="Carboxypeptidase-like, regulatory domain"/>
    <property type="match status" value="1"/>
</dbReference>
<evidence type="ECO:0000259" key="13">
    <source>
        <dbReference type="Pfam" id="PF07715"/>
    </source>
</evidence>
<keyword evidence="6 11" id="KW-0798">TonB box</keyword>
<dbReference type="PANTHER" id="PTHR30069">
    <property type="entry name" value="TONB-DEPENDENT OUTER MEMBRANE RECEPTOR"/>
    <property type="match status" value="1"/>
</dbReference>
<reference evidence="14" key="1">
    <citation type="submission" date="2021-06" db="EMBL/GenBank/DDBJ databases">
        <title>44 bacteria genomes isolated from Dapeng, Shenzhen.</title>
        <authorList>
            <person name="Zheng W."/>
            <person name="Yu S."/>
            <person name="Huang Y."/>
        </authorList>
    </citation>
    <scope>NUCLEOTIDE SEQUENCE</scope>
    <source>
        <strain evidence="14">DP5N28-2</strain>
    </source>
</reference>
<dbReference type="AlphaFoldDB" id="A0A953HQ60"/>
<dbReference type="RefSeq" id="WP_222581709.1">
    <property type="nucleotide sequence ID" value="NZ_JAHVHU010000025.1"/>
</dbReference>
<dbReference type="InterPro" id="IPR036942">
    <property type="entry name" value="Beta-barrel_TonB_sf"/>
</dbReference>
<name>A0A953HQ60_9BACT</name>
<dbReference type="Pfam" id="PF13715">
    <property type="entry name" value="CarbopepD_reg_2"/>
    <property type="match status" value="1"/>
</dbReference>
<proteinExistence type="inferred from homology"/>
<comment type="subcellular location">
    <subcellularLocation>
        <location evidence="1 10">Cell outer membrane</location>
        <topology evidence="1 10">Multi-pass membrane protein</topology>
    </subcellularLocation>
</comment>
<evidence type="ECO:0000256" key="4">
    <source>
        <dbReference type="ARBA" id="ARBA00022692"/>
    </source>
</evidence>
<dbReference type="EMBL" id="JAHVHU010000025">
    <property type="protein sequence ID" value="MBY5960159.1"/>
    <property type="molecule type" value="Genomic_DNA"/>
</dbReference>
<sequence>MRSLIIFSLILLVSLEAYTQNSLFGKVLDHESKEPLIEAHIYIPDLQKGTTTNFDGNFEMENLPKGSFLVEIRYLSYSTQVVKVQLDGSVELMVELEPSVIEMSEVVVSGPSASTKRDLNPIPTLVIDDLASNKTPSENVIDAIAKQPGVSQITTGGAVSKPVIRGLGYNRVVVLNNNIRQEGQQWGDEHGVEIDEYSIDRVEIIKGPGSLMYGSDAMAGVIHFLAPKPVSEGEVLGHVSANYQSNNQLQGYSAMTAGNLNGVNWLARVTSKTAGNFENKFDGPVYNSGFNELNFNGSVGLNKKWGYSQLHFSRFDQAIGLVEGERDDHGNFIRQKVVNDTMIQEQTVTDNDLSGYGIDVPSQHILHQKLSSNSKVFFKRSVLSLNLAFQQNNRQEFANPLDETEAELYFLLNTFNYDVKYLLPEFREWQPSVGLSGMIQHSLNKGEEFLIPEYDLFDGGIFAFVQRSFDELHVSGGLRGDVRQVSSKPLYLDADDEPTDGTAPNAITKFKDFQSTFSNISASVGASYEFNKELTGKVNVSRGFRSPNMAELGSNGIHEGTFRYEMGNSQLKPETSLQVDAGVIYNNEHVSFELGLFHNSIQNYIYLQKLHSASGEDSIVDVSNPVPVFGYVQGDARLYGGEFTIDIHPHPLDWLHFENSFSYVRGAQRNQPDSTKYLPFMPAPNWQSELRANFRKVGHYLHNIFLRVEMDYVFRQDKIFAAYGTETPTEGYALLNAGIGGDVEGKSGTKLFSISLSGSNLLDRTYQSHLSRLKYAPENLATGRRGVYNMGRNISLRLAIPLGMN</sequence>
<evidence type="ECO:0000313" key="14">
    <source>
        <dbReference type="EMBL" id="MBY5960159.1"/>
    </source>
</evidence>